<accession>A0A7G9SFM7</accession>
<sequence length="1208" mass="125726">MKVNRCAATRVALLAATSVSALAFASPAVAGANWVENTYAASEATLDFSESAQVLSQWGENLDVVGNHTITPGTPVVPVYGDPRRGNPQPPITSNPLPGVPLLGSDIANSPQLLSSGITGVGQSLQLSPGGGLGLCSGTLINPRTVISAAHCYYGTAHATNPALRVFRQPHEYGAKTGTLAIPLAYAFNASNRNQCGAGAAGTPIAGQQVPCYPGADATVKGAYETWRDSADRSSIPSMNIFNANQVWFDTSVHPNAGGEFANKDIALVTLDRHAKGIPTWTMLFSPLDGPTHATITGYGGTGSGQYGALVGYNIDYRRRSAENMIDALISANNFWNLADKSPTGANNHAAYWMDFDGPGRPATGADLDPTCYFVLVRCTDFGGLGGHGPAGQALPNEATTAGGDSGGPLIADTRFHKPVVIGVLTGSYSYTQGRSFYGQFNLYPPLFQFWEEIVQNNPYKYVSAKAGDGNWEDEMHWIQDMDPNYGIIGPDGQLANSLPNYNQGGADGAVEQFGTVCALTTTGVYNFANFQASYGQCTDFESGTNPTGVGGHLVVAGGPGSTNFVPHNVEPSNTLVSGSGPTAVVNTVKAKYYDVTLREAGKTTLSSAATIDKLTIDGSARLNIATAGDLKVWSDFTQDSGWTNIDGKLTADEAFVWSGLLSGKGVFDPSYLTVAAGAVAPGGGDKVGTFTVKADTVLASASSLFVDVARNGADKLVVEGVLSLSSPDDDPAERASVVFNKVTDAPAPRHGQKYTIATATGNVQGTFLKAYTFQGVLRPELTYIDTSADADTLANEIVAEMRAGSLVEILDGGNATEIAFASALDQLRNGFYDKLYNLYGNVDWMNAGQLAATFSALSPVNMVGEVRAMQDRQSQKLLGNVGDRLSLMGTGRAQGISFVGGASALEQSREGLSASAQLGLTEGQAANIAAPGGLSGFVAMGGDTIGSTYGDADRAGSGQHSRYFASGIEAPFGDAMVGTAIGYAETRAMIGQDEASTKLTQAAAYASLPVGKSAYVGGVVAAERAQSDSNRLTTDTTSMFRLSGATHSARYMANLEAGVRKAIGSGLYLNPRAQLGFSHYALGGFREAGGETALALDTLKVNRIESRFGAKLDGATSIGKWSVRPSLQADYVRLLSGANAGLNVAFAAAPEHSFALPLTGGGSGWMEMKGGVEMTRGKFSLGLTGQATAGDAPLSDQRGAVEMKLRF</sequence>
<dbReference type="Pfam" id="PF03797">
    <property type="entry name" value="Autotransporter"/>
    <property type="match status" value="1"/>
</dbReference>
<dbReference type="PROSITE" id="PS51208">
    <property type="entry name" value="AUTOTRANSPORTER"/>
    <property type="match status" value="1"/>
</dbReference>
<dbReference type="InterPro" id="IPR036709">
    <property type="entry name" value="Autotransporte_beta_dom_sf"/>
</dbReference>
<keyword evidence="1" id="KW-0378">Hydrolase</keyword>
<keyword evidence="6" id="KW-1185">Reference proteome</keyword>
<protein>
    <submittedName>
        <fullName evidence="5">Autotransporter domain-containing protein</fullName>
    </submittedName>
</protein>
<dbReference type="Pfam" id="PF00089">
    <property type="entry name" value="Trypsin"/>
    <property type="match status" value="1"/>
</dbReference>
<evidence type="ECO:0000313" key="6">
    <source>
        <dbReference type="Proteomes" id="UP000515971"/>
    </source>
</evidence>
<dbReference type="PROSITE" id="PS00135">
    <property type="entry name" value="TRYPSIN_SER"/>
    <property type="match status" value="1"/>
</dbReference>
<dbReference type="AlphaFoldDB" id="A0A7G9SFM7"/>
<dbReference type="Gene3D" id="2.40.10.10">
    <property type="entry name" value="Trypsin-like serine proteases"/>
    <property type="match status" value="1"/>
</dbReference>
<dbReference type="Proteomes" id="UP000515971">
    <property type="component" value="Chromosome"/>
</dbReference>
<dbReference type="InterPro" id="IPR018114">
    <property type="entry name" value="TRYPSIN_HIS"/>
</dbReference>
<feature type="domain" description="Autotransporter" evidence="4">
    <location>
        <begin position="930"/>
        <end position="1208"/>
    </location>
</feature>
<dbReference type="RefSeq" id="WP_187537244.1">
    <property type="nucleotide sequence ID" value="NZ_CP060718.1"/>
</dbReference>
<feature type="chain" id="PRO_5028987221" evidence="2">
    <location>
        <begin position="24"/>
        <end position="1208"/>
    </location>
</feature>
<dbReference type="InterPro" id="IPR009003">
    <property type="entry name" value="Peptidase_S1_PA"/>
</dbReference>
<dbReference type="PROSITE" id="PS00134">
    <property type="entry name" value="TRYPSIN_HIS"/>
    <property type="match status" value="1"/>
</dbReference>
<dbReference type="EMBL" id="CP060718">
    <property type="protein sequence ID" value="QNN66652.1"/>
    <property type="molecule type" value="Genomic_DNA"/>
</dbReference>
<dbReference type="InterPro" id="IPR005546">
    <property type="entry name" value="Autotransporte_beta"/>
</dbReference>
<proteinExistence type="predicted"/>
<keyword evidence="2" id="KW-0732">Signal</keyword>
<keyword evidence="1" id="KW-0720">Serine protease</keyword>
<dbReference type="SUPFAM" id="SSF50494">
    <property type="entry name" value="Trypsin-like serine proteases"/>
    <property type="match status" value="1"/>
</dbReference>
<dbReference type="SMART" id="SM00869">
    <property type="entry name" value="Autotransporter"/>
    <property type="match status" value="1"/>
</dbReference>
<gene>
    <name evidence="5" type="ORF">H9L13_08070</name>
</gene>
<dbReference type="PROSITE" id="PS50240">
    <property type="entry name" value="TRYPSIN_DOM"/>
    <property type="match status" value="1"/>
</dbReference>
<evidence type="ECO:0000256" key="1">
    <source>
        <dbReference type="RuleBase" id="RU363034"/>
    </source>
</evidence>
<keyword evidence="1" id="KW-0645">Protease</keyword>
<evidence type="ECO:0000256" key="2">
    <source>
        <dbReference type="SAM" id="SignalP"/>
    </source>
</evidence>
<evidence type="ECO:0000313" key="5">
    <source>
        <dbReference type="EMBL" id="QNN66652.1"/>
    </source>
</evidence>
<dbReference type="Gene3D" id="2.40.128.130">
    <property type="entry name" value="Autotransporter beta-domain"/>
    <property type="match status" value="1"/>
</dbReference>
<name>A0A7G9SFM7_9SPHN</name>
<evidence type="ECO:0000259" key="3">
    <source>
        <dbReference type="PROSITE" id="PS50240"/>
    </source>
</evidence>
<dbReference type="InterPro" id="IPR043504">
    <property type="entry name" value="Peptidase_S1_PA_chymotrypsin"/>
</dbReference>
<dbReference type="GO" id="GO:0006508">
    <property type="term" value="P:proteolysis"/>
    <property type="evidence" value="ECO:0007669"/>
    <property type="project" value="UniProtKB-KW"/>
</dbReference>
<dbReference type="KEGG" id="slut:H9L13_08070"/>
<dbReference type="GO" id="GO:0004252">
    <property type="term" value="F:serine-type endopeptidase activity"/>
    <property type="evidence" value="ECO:0007669"/>
    <property type="project" value="InterPro"/>
</dbReference>
<dbReference type="SUPFAM" id="SSF103515">
    <property type="entry name" value="Autotransporter"/>
    <property type="match status" value="1"/>
</dbReference>
<organism evidence="5 6">
    <name type="scientific">Sphingomonas lutea</name>
    <dbReference type="NCBI Taxonomy" id="1045317"/>
    <lineage>
        <taxon>Bacteria</taxon>
        <taxon>Pseudomonadati</taxon>
        <taxon>Pseudomonadota</taxon>
        <taxon>Alphaproteobacteria</taxon>
        <taxon>Sphingomonadales</taxon>
        <taxon>Sphingomonadaceae</taxon>
        <taxon>Sphingomonas</taxon>
    </lineage>
</organism>
<feature type="domain" description="Peptidase S1" evidence="3">
    <location>
        <begin position="102"/>
        <end position="484"/>
    </location>
</feature>
<evidence type="ECO:0000259" key="4">
    <source>
        <dbReference type="PROSITE" id="PS51208"/>
    </source>
</evidence>
<dbReference type="InterPro" id="IPR033116">
    <property type="entry name" value="TRYPSIN_SER"/>
</dbReference>
<feature type="signal peptide" evidence="2">
    <location>
        <begin position="1"/>
        <end position="23"/>
    </location>
</feature>
<dbReference type="InterPro" id="IPR001254">
    <property type="entry name" value="Trypsin_dom"/>
</dbReference>
<reference evidence="5 6" key="1">
    <citation type="submission" date="2020-08" db="EMBL/GenBank/DDBJ databases">
        <title>Genome sequence of Sphingomonas lutea KCTC 23642T.</title>
        <authorList>
            <person name="Hyun D.-W."/>
            <person name="Bae J.-W."/>
        </authorList>
    </citation>
    <scope>NUCLEOTIDE SEQUENCE [LARGE SCALE GENOMIC DNA]</scope>
    <source>
        <strain evidence="5 6">KCTC 23642</strain>
    </source>
</reference>